<name>A0ABW2CJ29_9ACTN</name>
<evidence type="ECO:0008006" key="3">
    <source>
        <dbReference type="Google" id="ProtNLM"/>
    </source>
</evidence>
<evidence type="ECO:0000313" key="2">
    <source>
        <dbReference type="Proteomes" id="UP001596380"/>
    </source>
</evidence>
<dbReference type="EMBL" id="JBHSXS010000007">
    <property type="protein sequence ID" value="MFC6881143.1"/>
    <property type="molecule type" value="Genomic_DNA"/>
</dbReference>
<sequence>MLLVLGLSAFFRTVGEGTFHCPRCGGDRPYRRRAGRRWVTLFLLPAVPLWRLGESVECRRCRGRFGASALRTPTAAQMAAALPAGMRAAVGLVLRAGDPSDGAARARAADTVRRYGETGYDEAALDADLVLRERLLEAEVVRAGECLAVEAKEWFLAQAVRVGLADGPLGDGERRALHRVARLLGMSPAYGLGVILATEGAAR</sequence>
<dbReference type="SUPFAM" id="SSF158682">
    <property type="entry name" value="TerB-like"/>
    <property type="match status" value="1"/>
</dbReference>
<reference evidence="2" key="1">
    <citation type="journal article" date="2019" name="Int. J. Syst. Evol. Microbiol.">
        <title>The Global Catalogue of Microorganisms (GCM) 10K type strain sequencing project: providing services to taxonomists for standard genome sequencing and annotation.</title>
        <authorList>
            <consortium name="The Broad Institute Genomics Platform"/>
            <consortium name="The Broad Institute Genome Sequencing Center for Infectious Disease"/>
            <person name="Wu L."/>
            <person name="Ma J."/>
        </authorList>
    </citation>
    <scope>NUCLEOTIDE SEQUENCE [LARGE SCALE GENOMIC DNA]</scope>
    <source>
        <strain evidence="2">JCM 3369</strain>
    </source>
</reference>
<comment type="caution">
    <text evidence="1">The sequence shown here is derived from an EMBL/GenBank/DDBJ whole genome shotgun (WGS) entry which is preliminary data.</text>
</comment>
<organism evidence="1 2">
    <name type="scientific">Actinomadura yumaensis</name>
    <dbReference type="NCBI Taxonomy" id="111807"/>
    <lineage>
        <taxon>Bacteria</taxon>
        <taxon>Bacillati</taxon>
        <taxon>Actinomycetota</taxon>
        <taxon>Actinomycetes</taxon>
        <taxon>Streptosporangiales</taxon>
        <taxon>Thermomonosporaceae</taxon>
        <taxon>Actinomadura</taxon>
    </lineage>
</organism>
<evidence type="ECO:0000313" key="1">
    <source>
        <dbReference type="EMBL" id="MFC6881143.1"/>
    </source>
</evidence>
<dbReference type="Proteomes" id="UP001596380">
    <property type="component" value="Unassembled WGS sequence"/>
</dbReference>
<gene>
    <name evidence="1" type="ORF">ACFQKB_15350</name>
</gene>
<dbReference type="CDD" id="cd07177">
    <property type="entry name" value="terB_like"/>
    <property type="match status" value="1"/>
</dbReference>
<proteinExistence type="predicted"/>
<dbReference type="RefSeq" id="WP_378063301.1">
    <property type="nucleotide sequence ID" value="NZ_JBHSXS010000007.1"/>
</dbReference>
<dbReference type="InterPro" id="IPR029024">
    <property type="entry name" value="TerB-like"/>
</dbReference>
<dbReference type="Gene3D" id="1.10.3680.10">
    <property type="entry name" value="TerB-like"/>
    <property type="match status" value="1"/>
</dbReference>
<accession>A0ABW2CJ29</accession>
<protein>
    <recommendedName>
        <fullName evidence="3">Co-chaperone DjlA N-terminal domain-containing protein</fullName>
    </recommendedName>
</protein>
<keyword evidence="2" id="KW-1185">Reference proteome</keyword>